<comment type="caution">
    <text evidence="7">The sequence shown here is derived from an EMBL/GenBank/DDBJ whole genome shotgun (WGS) entry which is preliminary data.</text>
</comment>
<evidence type="ECO:0000259" key="6">
    <source>
        <dbReference type="PROSITE" id="PS50075"/>
    </source>
</evidence>
<dbReference type="PROSITE" id="PS00455">
    <property type="entry name" value="AMP_BINDING"/>
    <property type="match status" value="1"/>
</dbReference>
<dbReference type="InterPro" id="IPR020845">
    <property type="entry name" value="AMP-binding_CS"/>
</dbReference>
<dbReference type="GO" id="GO:0031177">
    <property type="term" value="F:phosphopantetheine binding"/>
    <property type="evidence" value="ECO:0007669"/>
    <property type="project" value="TreeGrafter"/>
</dbReference>
<dbReference type="AlphaFoldDB" id="A0A5D4RJM1"/>
<dbReference type="Gene3D" id="2.30.38.10">
    <property type="entry name" value="Luciferase, Domain 3"/>
    <property type="match status" value="1"/>
</dbReference>
<dbReference type="GO" id="GO:0003824">
    <property type="term" value="F:catalytic activity"/>
    <property type="evidence" value="ECO:0007669"/>
    <property type="project" value="InterPro"/>
</dbReference>
<evidence type="ECO:0000313" key="8">
    <source>
        <dbReference type="Proteomes" id="UP000322139"/>
    </source>
</evidence>
<comment type="similarity">
    <text evidence="2">Belongs to the ATP-dependent AMP-binding enzyme family.</text>
</comment>
<dbReference type="PANTHER" id="PTHR45527">
    <property type="entry name" value="NONRIBOSOMAL PEPTIDE SYNTHETASE"/>
    <property type="match status" value="1"/>
</dbReference>
<dbReference type="InterPro" id="IPR010071">
    <property type="entry name" value="AA_adenyl_dom"/>
</dbReference>
<dbReference type="Gene3D" id="3.30.559.10">
    <property type="entry name" value="Chloramphenicol acetyltransferase-like domain"/>
    <property type="match status" value="1"/>
</dbReference>
<dbReference type="GO" id="GO:0008610">
    <property type="term" value="P:lipid biosynthetic process"/>
    <property type="evidence" value="ECO:0007669"/>
    <property type="project" value="UniProtKB-ARBA"/>
</dbReference>
<proteinExistence type="inferred from homology"/>
<dbReference type="InterPro" id="IPR023213">
    <property type="entry name" value="CAT-like_dom_sf"/>
</dbReference>
<dbReference type="InterPro" id="IPR009081">
    <property type="entry name" value="PP-bd_ACP"/>
</dbReference>
<dbReference type="NCBIfam" id="TIGR01733">
    <property type="entry name" value="AA-adenyl-dom"/>
    <property type="match status" value="1"/>
</dbReference>
<dbReference type="FunFam" id="3.40.50.980:FF:000001">
    <property type="entry name" value="Non-ribosomal peptide synthetase"/>
    <property type="match status" value="1"/>
</dbReference>
<evidence type="ECO:0000313" key="7">
    <source>
        <dbReference type="EMBL" id="TYS51130.1"/>
    </source>
</evidence>
<dbReference type="GO" id="GO:0005737">
    <property type="term" value="C:cytoplasm"/>
    <property type="evidence" value="ECO:0007669"/>
    <property type="project" value="TreeGrafter"/>
</dbReference>
<name>A0A5D4RJM1_9BACI</name>
<dbReference type="SUPFAM" id="SSF52777">
    <property type="entry name" value="CoA-dependent acyltransferases"/>
    <property type="match status" value="2"/>
</dbReference>
<dbReference type="InterPro" id="IPR000873">
    <property type="entry name" value="AMP-dep_synth/lig_dom"/>
</dbReference>
<accession>A0A5D4RJM1</accession>
<dbReference type="InterPro" id="IPR045851">
    <property type="entry name" value="AMP-bd_C_sf"/>
</dbReference>
<dbReference type="Gene3D" id="3.30.300.30">
    <property type="match status" value="1"/>
</dbReference>
<dbReference type="EMBL" id="VTER01000002">
    <property type="protein sequence ID" value="TYS51130.1"/>
    <property type="molecule type" value="Genomic_DNA"/>
</dbReference>
<dbReference type="InterPro" id="IPR001242">
    <property type="entry name" value="Condensation_dom"/>
</dbReference>
<keyword evidence="5" id="KW-0045">Antibiotic biosynthesis</keyword>
<dbReference type="Pfam" id="PF00550">
    <property type="entry name" value="PP-binding"/>
    <property type="match status" value="1"/>
</dbReference>
<dbReference type="GO" id="GO:0043041">
    <property type="term" value="P:amino acid activation for nonribosomal peptide biosynthetic process"/>
    <property type="evidence" value="ECO:0007669"/>
    <property type="project" value="TreeGrafter"/>
</dbReference>
<dbReference type="InterPro" id="IPR025110">
    <property type="entry name" value="AMP-bd_C"/>
</dbReference>
<dbReference type="CDD" id="cd05930">
    <property type="entry name" value="A_NRPS"/>
    <property type="match status" value="1"/>
</dbReference>
<comment type="cofactor">
    <cofactor evidence="1">
        <name>pantetheine 4'-phosphate</name>
        <dbReference type="ChEBI" id="CHEBI:47942"/>
    </cofactor>
</comment>
<dbReference type="GO" id="GO:0017000">
    <property type="term" value="P:antibiotic biosynthetic process"/>
    <property type="evidence" value="ECO:0007669"/>
    <property type="project" value="UniProtKB-KW"/>
</dbReference>
<dbReference type="InterPro" id="IPR036736">
    <property type="entry name" value="ACP-like_sf"/>
</dbReference>
<dbReference type="Gene3D" id="1.10.1200.10">
    <property type="entry name" value="ACP-like"/>
    <property type="match status" value="1"/>
</dbReference>
<protein>
    <submittedName>
        <fullName evidence="7">Amino acid adenylation domain-containing protein</fullName>
    </submittedName>
</protein>
<evidence type="ECO:0000256" key="1">
    <source>
        <dbReference type="ARBA" id="ARBA00001957"/>
    </source>
</evidence>
<dbReference type="InterPro" id="IPR006162">
    <property type="entry name" value="Ppantetheine_attach_site"/>
</dbReference>
<dbReference type="SUPFAM" id="SSF47336">
    <property type="entry name" value="ACP-like"/>
    <property type="match status" value="1"/>
</dbReference>
<dbReference type="PANTHER" id="PTHR45527:SF1">
    <property type="entry name" value="FATTY ACID SYNTHASE"/>
    <property type="match status" value="1"/>
</dbReference>
<dbReference type="Proteomes" id="UP000322139">
    <property type="component" value="Unassembled WGS sequence"/>
</dbReference>
<keyword evidence="3" id="KW-0596">Phosphopantetheine</keyword>
<sequence length="1039" mass="119256">MKTIEGYSLSNHQKRIWKLQEFNEDTLINHLSIRIEGSISIPKFAESLTKCIEEHEALRTCLQEMEAREYPLQVIKEQGLFSFSSPSSLNGGSLSDDLSEHTAIDKLKSKNGPTVHFEIKNIQQEVYELAAYGLSIFIDIRSLASIIQQAFRLYEDDKYTASHESIQYIDYSEWQNELFQDEEFKIEMPPIQSVLPYEKRNEQSNRVYSEQIRQRLEETLASRIKYLGKRYNLKPSSLILSSWKVLLSRLSCSNLPIGIISDGREYEELKQSIGQFEKVLPLQIDYSGFTYIEYAEEWKKQVDNYIDKAEYVNPLKFLDTPKQMVPYQVRYAEMESWSDIFNVSLIDWQSHSENHKLLLTLMPDDTSFNLILQYNGFCYSQEDVNKLIKQFVQFLDVCVSAPEEKLEHLPIFTRDDERQIQDCLNSSYFENSKKNKGTILQILEESARHYSNEPALIDNSKTLTYKELFSKSNRLAQNIKQFIDLEDRVAVCLPRSADAVISILAILKAGGCFVPIDVKWPINRIKYAIKNSGAKLVITNQAGFSDEDVKVLNTEEENFNIQQDDDTPLMSPVLPGQLAYILFTSGSTGVPKGVAVQHDSLLNYLLWIDEEFFGEDLKMPFISELGFDAFLKQMFYPLMRGKCVTLYSEEEVLEPTSFLSKFIDYDLNTLNIVPSLWNTLIEELQKNDQIADTLRKRLTHLMVGGEKISNALLKATWESFPNLKVINLYGPTETTSNATYSYIKNELFVPIGKPVKNTKVLVLNQNMERTAIGESGELYVGGAGLAREYFKNKRLTAEQFVPDPFESGQRLYKTGDTVRLMANGELEYIRRNDEQIKINGKRIELNEVEEVLLSHPGVKEAVVIPHIIEDKTLLAFYTGGVGEGEIREFLRKWLPIYMVPSKIILLSEMPLNSNGKTDRKLLQAFYEKAENARYAAPRTEIEKVISGIWESVLKRNQVGINDNFFELGGHSLNATQIISRLRKIYELEIPVSILFETETVEKLSIGINNMYPNEAAYIRAVSAAYLKAKLMAIEEEEKN</sequence>
<evidence type="ECO:0000256" key="4">
    <source>
        <dbReference type="ARBA" id="ARBA00022553"/>
    </source>
</evidence>
<dbReference type="Pfam" id="PF13193">
    <property type="entry name" value="AMP-binding_C"/>
    <property type="match status" value="1"/>
</dbReference>
<dbReference type="SUPFAM" id="SSF56801">
    <property type="entry name" value="Acetyl-CoA synthetase-like"/>
    <property type="match status" value="1"/>
</dbReference>
<dbReference type="Pfam" id="PF00668">
    <property type="entry name" value="Condensation"/>
    <property type="match status" value="1"/>
</dbReference>
<dbReference type="RefSeq" id="WP_148973508.1">
    <property type="nucleotide sequence ID" value="NZ_JBNIKU010000003.1"/>
</dbReference>
<keyword evidence="4" id="KW-0597">Phosphoprotein</keyword>
<dbReference type="PROSITE" id="PS00012">
    <property type="entry name" value="PHOSPHOPANTETHEINE"/>
    <property type="match status" value="1"/>
</dbReference>
<dbReference type="GO" id="GO:0044550">
    <property type="term" value="P:secondary metabolite biosynthetic process"/>
    <property type="evidence" value="ECO:0007669"/>
    <property type="project" value="TreeGrafter"/>
</dbReference>
<evidence type="ECO:0000256" key="2">
    <source>
        <dbReference type="ARBA" id="ARBA00006432"/>
    </source>
</evidence>
<evidence type="ECO:0000256" key="3">
    <source>
        <dbReference type="ARBA" id="ARBA00022450"/>
    </source>
</evidence>
<dbReference type="Gene3D" id="3.40.50.980">
    <property type="match status" value="2"/>
</dbReference>
<dbReference type="Gene3D" id="3.30.559.30">
    <property type="entry name" value="Nonribosomal peptide synthetase, condensation domain"/>
    <property type="match status" value="1"/>
</dbReference>
<gene>
    <name evidence="7" type="ORF">FZD51_03550</name>
</gene>
<evidence type="ECO:0000256" key="5">
    <source>
        <dbReference type="ARBA" id="ARBA00023194"/>
    </source>
</evidence>
<organism evidence="7 8">
    <name type="scientific">Bacillus infantis</name>
    <dbReference type="NCBI Taxonomy" id="324767"/>
    <lineage>
        <taxon>Bacteria</taxon>
        <taxon>Bacillati</taxon>
        <taxon>Bacillota</taxon>
        <taxon>Bacilli</taxon>
        <taxon>Bacillales</taxon>
        <taxon>Bacillaceae</taxon>
        <taxon>Bacillus</taxon>
    </lineage>
</organism>
<dbReference type="FunFam" id="1.10.1200.10:FF:000005">
    <property type="entry name" value="Nonribosomal peptide synthetase 1"/>
    <property type="match status" value="1"/>
</dbReference>
<dbReference type="Pfam" id="PF00501">
    <property type="entry name" value="AMP-binding"/>
    <property type="match status" value="1"/>
</dbReference>
<feature type="domain" description="Carrier" evidence="6">
    <location>
        <begin position="936"/>
        <end position="1011"/>
    </location>
</feature>
<reference evidence="7 8" key="1">
    <citation type="submission" date="2019-08" db="EMBL/GenBank/DDBJ databases">
        <title>Bacillus genomes from the desert of Cuatro Cienegas, Coahuila.</title>
        <authorList>
            <person name="Olmedo-Alvarez G."/>
        </authorList>
    </citation>
    <scope>NUCLEOTIDE SEQUENCE [LARGE SCALE GENOMIC DNA]</scope>
    <source>
        <strain evidence="7 8">CH446_14T</strain>
    </source>
</reference>
<dbReference type="PROSITE" id="PS50075">
    <property type="entry name" value="CARRIER"/>
    <property type="match status" value="1"/>
</dbReference>